<feature type="binding site" evidence="9 12">
    <location>
        <begin position="153"/>
        <end position="154"/>
    </location>
    <ligand>
        <name>substrate</name>
    </ligand>
</feature>
<feature type="binding site" evidence="9 13">
    <location>
        <position position="442"/>
    </location>
    <ligand>
        <name>Mn(2+)</name>
        <dbReference type="ChEBI" id="CHEBI:29035"/>
        <label>2</label>
    </ligand>
</feature>
<dbReference type="Gene3D" id="3.40.1450.10">
    <property type="entry name" value="BPG-independent phosphoglycerate mutase, domain B"/>
    <property type="match status" value="1"/>
</dbReference>
<evidence type="ECO:0000313" key="16">
    <source>
        <dbReference type="EMBL" id="PJE75625.1"/>
    </source>
</evidence>
<dbReference type="Gene3D" id="3.40.720.10">
    <property type="entry name" value="Alkaline Phosphatase, subunit A"/>
    <property type="match status" value="1"/>
</dbReference>
<dbReference type="Pfam" id="PF06415">
    <property type="entry name" value="iPGM_N"/>
    <property type="match status" value="1"/>
</dbReference>
<feature type="domain" description="BPG-independent PGAM N-terminal" evidence="15">
    <location>
        <begin position="81"/>
        <end position="297"/>
    </location>
</feature>
<comment type="similarity">
    <text evidence="4 9">Belongs to the BPG-independent phosphoglycerate mutase family.</text>
</comment>
<dbReference type="Pfam" id="PF01676">
    <property type="entry name" value="Metalloenzyme"/>
    <property type="match status" value="1"/>
</dbReference>
<dbReference type="InterPro" id="IPR005995">
    <property type="entry name" value="Pgm_bpd_ind"/>
</dbReference>
<keyword evidence="8 9" id="KW-0413">Isomerase</keyword>
<feature type="binding site" evidence="9 13">
    <location>
        <position position="460"/>
    </location>
    <ligand>
        <name>Mn(2+)</name>
        <dbReference type="ChEBI" id="CHEBI:29035"/>
        <label>1</label>
    </ligand>
</feature>
<feature type="binding site" evidence="9 13">
    <location>
        <position position="61"/>
    </location>
    <ligand>
        <name>Mn(2+)</name>
        <dbReference type="ChEBI" id="CHEBI:29035"/>
        <label>2</label>
    </ligand>
</feature>
<feature type="active site" description="Phosphoserine intermediate" evidence="9 11">
    <location>
        <position position="61"/>
    </location>
</feature>
<dbReference type="GO" id="GO:0005737">
    <property type="term" value="C:cytoplasm"/>
    <property type="evidence" value="ECO:0007669"/>
    <property type="project" value="InterPro"/>
</dbReference>
<dbReference type="PIRSF" id="PIRSF001492">
    <property type="entry name" value="IPGAM"/>
    <property type="match status" value="1"/>
</dbReference>
<reference evidence="16 17" key="1">
    <citation type="submission" date="2017-09" db="EMBL/GenBank/DDBJ databases">
        <title>Depth-based differentiation of microbial function through sediment-hosted aquifers and enrichment of novel symbionts in the deep terrestrial subsurface.</title>
        <authorList>
            <person name="Probst A.J."/>
            <person name="Ladd B."/>
            <person name="Jarett J.K."/>
            <person name="Geller-Mcgrath D.E."/>
            <person name="Sieber C.M."/>
            <person name="Emerson J.B."/>
            <person name="Anantharaman K."/>
            <person name="Thomas B.C."/>
            <person name="Malmstrom R."/>
            <person name="Stieglmeier M."/>
            <person name="Klingl A."/>
            <person name="Woyke T."/>
            <person name="Ryan C.M."/>
            <person name="Banfield J.F."/>
        </authorList>
    </citation>
    <scope>NUCLEOTIDE SEQUENCE [LARGE SCALE GENOMIC DNA]</scope>
    <source>
        <strain evidence="16">CG10_big_fil_rev_8_21_14_0_10_48_11</strain>
    </source>
</reference>
<dbReference type="EMBL" id="PFET01000012">
    <property type="protein sequence ID" value="PJE75625.1"/>
    <property type="molecule type" value="Genomic_DNA"/>
</dbReference>
<proteinExistence type="inferred from homology"/>
<evidence type="ECO:0000256" key="1">
    <source>
        <dbReference type="ARBA" id="ARBA00000370"/>
    </source>
</evidence>
<dbReference type="Proteomes" id="UP000231152">
    <property type="component" value="Unassembled WGS sequence"/>
</dbReference>
<dbReference type="GO" id="GO:0006007">
    <property type="term" value="P:glucose catabolic process"/>
    <property type="evidence" value="ECO:0007669"/>
    <property type="project" value="InterPro"/>
</dbReference>
<feature type="binding site" evidence="9 13">
    <location>
        <position position="11"/>
    </location>
    <ligand>
        <name>Mn(2+)</name>
        <dbReference type="ChEBI" id="CHEBI:29035"/>
        <label>2</label>
    </ligand>
</feature>
<dbReference type="InterPro" id="IPR017850">
    <property type="entry name" value="Alkaline_phosphatase_core_sf"/>
</dbReference>
<feature type="binding site" evidence="9 12">
    <location>
        <position position="189"/>
    </location>
    <ligand>
        <name>substrate</name>
    </ligand>
</feature>
<evidence type="ECO:0000256" key="9">
    <source>
        <dbReference type="HAMAP-Rule" id="MF_01038"/>
    </source>
</evidence>
<comment type="cofactor">
    <cofactor evidence="9">
        <name>Mn(2+)</name>
        <dbReference type="ChEBI" id="CHEBI:29035"/>
    </cofactor>
    <text evidence="9">Binds 2 manganese ions per subunit.</text>
</comment>
<feature type="binding site" evidence="9 13">
    <location>
        <position position="405"/>
    </location>
    <ligand>
        <name>Mn(2+)</name>
        <dbReference type="ChEBI" id="CHEBI:29035"/>
        <label>1</label>
    </ligand>
</feature>
<evidence type="ECO:0000313" key="17">
    <source>
        <dbReference type="Proteomes" id="UP000231152"/>
    </source>
</evidence>
<comment type="caution">
    <text evidence="16">The sequence shown here is derived from an EMBL/GenBank/DDBJ whole genome shotgun (WGS) entry which is preliminary data.</text>
</comment>
<organism evidence="16 17">
    <name type="scientific">Candidatus Uhrbacteria bacterium CG10_big_fil_rev_8_21_14_0_10_48_11</name>
    <dbReference type="NCBI Taxonomy" id="1975037"/>
    <lineage>
        <taxon>Bacteria</taxon>
        <taxon>Candidatus Uhriibacteriota</taxon>
    </lineage>
</organism>
<feature type="binding site" evidence="9 12">
    <location>
        <begin position="257"/>
        <end position="260"/>
    </location>
    <ligand>
        <name>substrate</name>
    </ligand>
</feature>
<evidence type="ECO:0000256" key="13">
    <source>
        <dbReference type="PIRSR" id="PIRSR001492-3"/>
    </source>
</evidence>
<evidence type="ECO:0000256" key="10">
    <source>
        <dbReference type="NCBIfam" id="TIGR01307"/>
    </source>
</evidence>
<dbReference type="UniPathway" id="UPA00109">
    <property type="reaction ID" value="UER00186"/>
</dbReference>
<evidence type="ECO:0000256" key="3">
    <source>
        <dbReference type="ARBA" id="ARBA00004798"/>
    </source>
</evidence>
<evidence type="ECO:0000256" key="8">
    <source>
        <dbReference type="ARBA" id="ARBA00023235"/>
    </source>
</evidence>
<feature type="domain" description="Metalloenzyme" evidence="14">
    <location>
        <begin position="4"/>
        <end position="501"/>
    </location>
</feature>
<evidence type="ECO:0000256" key="2">
    <source>
        <dbReference type="ARBA" id="ARBA00002315"/>
    </source>
</evidence>
<accession>A0A2M8LDW9</accession>
<dbReference type="SUPFAM" id="SSF64158">
    <property type="entry name" value="2,3-Bisphosphoglycerate-independent phosphoglycerate mutase, substrate-binding domain"/>
    <property type="match status" value="1"/>
</dbReference>
<comment type="catalytic activity">
    <reaction evidence="1 9">
        <text>(2R)-2-phosphoglycerate = (2R)-3-phosphoglycerate</text>
        <dbReference type="Rhea" id="RHEA:15901"/>
        <dbReference type="ChEBI" id="CHEBI:58272"/>
        <dbReference type="ChEBI" id="CHEBI:58289"/>
        <dbReference type="EC" id="5.4.2.12"/>
    </reaction>
</comment>
<comment type="subunit">
    <text evidence="9">Monomer.</text>
</comment>
<comment type="pathway">
    <text evidence="3 9">Carbohydrate degradation; glycolysis; pyruvate from D-glyceraldehyde 3-phosphate: step 3/5.</text>
</comment>
<feature type="binding site" evidence="9 13">
    <location>
        <position position="443"/>
    </location>
    <ligand>
        <name>Mn(2+)</name>
        <dbReference type="ChEBI" id="CHEBI:29035"/>
        <label>2</label>
    </ligand>
</feature>
<name>A0A2M8LDW9_9BACT</name>
<evidence type="ECO:0000259" key="15">
    <source>
        <dbReference type="Pfam" id="PF06415"/>
    </source>
</evidence>
<dbReference type="CDD" id="cd16010">
    <property type="entry name" value="iPGM"/>
    <property type="match status" value="1"/>
</dbReference>
<feature type="binding site" evidence="9 12">
    <location>
        <position position="123"/>
    </location>
    <ligand>
        <name>substrate</name>
    </ligand>
</feature>
<evidence type="ECO:0000256" key="5">
    <source>
        <dbReference type="ARBA" id="ARBA00022723"/>
    </source>
</evidence>
<evidence type="ECO:0000256" key="12">
    <source>
        <dbReference type="PIRSR" id="PIRSR001492-2"/>
    </source>
</evidence>
<dbReference type="GO" id="GO:0004619">
    <property type="term" value="F:phosphoglycerate mutase activity"/>
    <property type="evidence" value="ECO:0007669"/>
    <property type="project" value="UniProtKB-UniRule"/>
</dbReference>
<evidence type="ECO:0000256" key="6">
    <source>
        <dbReference type="ARBA" id="ARBA00023152"/>
    </source>
</evidence>
<evidence type="ECO:0000259" key="14">
    <source>
        <dbReference type="Pfam" id="PF01676"/>
    </source>
</evidence>
<dbReference type="InterPro" id="IPR006124">
    <property type="entry name" value="Metalloenzyme"/>
</dbReference>
<keyword evidence="6 9" id="KW-0324">Glycolysis</keyword>
<dbReference type="GO" id="GO:0030145">
    <property type="term" value="F:manganese ion binding"/>
    <property type="evidence" value="ECO:0007669"/>
    <property type="project" value="UniProtKB-UniRule"/>
</dbReference>
<evidence type="ECO:0000256" key="11">
    <source>
        <dbReference type="PIRSR" id="PIRSR001492-1"/>
    </source>
</evidence>
<dbReference type="EC" id="5.4.2.12" evidence="9 10"/>
<protein>
    <recommendedName>
        <fullName evidence="9 10">2,3-bisphosphoglycerate-independent phosphoglycerate mutase</fullName>
        <shortName evidence="9">BPG-independent PGAM</shortName>
        <shortName evidence="9">Phosphoglyceromutase</shortName>
        <shortName evidence="9">iPGM</shortName>
        <ecNumber evidence="9 10">5.4.2.12</ecNumber>
    </recommendedName>
</protein>
<dbReference type="PANTHER" id="PTHR31637">
    <property type="entry name" value="2,3-BISPHOSPHOGLYCERATE-INDEPENDENT PHOSPHOGLYCERATE MUTASE"/>
    <property type="match status" value="1"/>
</dbReference>
<feature type="binding site" evidence="9 12">
    <location>
        <position position="334"/>
    </location>
    <ligand>
        <name>substrate</name>
    </ligand>
</feature>
<dbReference type="InterPro" id="IPR036646">
    <property type="entry name" value="PGAM_B_sf"/>
</dbReference>
<evidence type="ECO:0000256" key="7">
    <source>
        <dbReference type="ARBA" id="ARBA00023211"/>
    </source>
</evidence>
<dbReference type="GO" id="GO:0006096">
    <property type="term" value="P:glycolytic process"/>
    <property type="evidence" value="ECO:0007669"/>
    <property type="project" value="UniProtKB-UniRule"/>
</dbReference>
<dbReference type="InterPro" id="IPR011258">
    <property type="entry name" value="BPG-indep_PGM_N"/>
</dbReference>
<dbReference type="HAMAP" id="MF_01038">
    <property type="entry name" value="GpmI"/>
    <property type="match status" value="1"/>
</dbReference>
<feature type="binding site" evidence="9 12">
    <location>
        <position position="183"/>
    </location>
    <ligand>
        <name>substrate</name>
    </ligand>
</feature>
<keyword evidence="5 9" id="KW-0479">Metal-binding</keyword>
<dbReference type="SUPFAM" id="SSF53649">
    <property type="entry name" value="Alkaline phosphatase-like"/>
    <property type="match status" value="1"/>
</dbReference>
<gene>
    <name evidence="9" type="primary">gpmI</name>
    <name evidence="16" type="ORF">COV04_03435</name>
</gene>
<evidence type="ECO:0000256" key="4">
    <source>
        <dbReference type="ARBA" id="ARBA00008819"/>
    </source>
</evidence>
<sequence>MSRPLVIAILDGFGIASTYDGNVVAQAKMSNLEVITAAGVATELNASGAAVGLLDGEAGNSEAGHMNLGAGRVVEQQVRRITSDIQNGTFFKNEALHVAAKHAQENGGRLHLMGLLSTAESPHSNPEHLAALRKFCNEQHIAHVFLHFFTDGRDSSPTAGAKFVRDLSASLQPNERIVTVMGRSYAMDRKKDWKRIKLAYAALVNGEGRHEADAVQAVEDAYKDGETDEFIEPTIIGDDNKEGRINDGDAVIFFNFRPDRARELSKAFIEPNFEQKDEGAFTVHCFEKLCFVTLVDYGPSLSAARFCYPEIVVAETLPVVLSKFRQLYVAESEKFAHVTYFFNGGHPGAVAGEEQRRILSPDVVRYAEKPSMAASEITDVVIEAITKDTADVIVFNFANADMLGHTGNIEAAVQGIEEIDSCLGQIDSALSKTSGYLVVTADHGNVEKMLADDGTPMTKHTDSLVPFIVRAYGETVLPGTALKSGGALSDVAPTILKLLATPPSSLMTGKSLWADQS</sequence>
<comment type="function">
    <text evidence="2 9">Catalyzes the interconversion of 2-phosphoglycerate and 3-phosphoglycerate.</text>
</comment>
<dbReference type="PANTHER" id="PTHR31637:SF0">
    <property type="entry name" value="2,3-BISPHOSPHOGLYCERATE-INDEPENDENT PHOSPHOGLYCERATE MUTASE"/>
    <property type="match status" value="1"/>
</dbReference>
<keyword evidence="7 9" id="KW-0464">Manganese</keyword>
<feature type="binding site" evidence="9 13">
    <location>
        <position position="401"/>
    </location>
    <ligand>
        <name>Mn(2+)</name>
        <dbReference type="ChEBI" id="CHEBI:29035"/>
        <label>1</label>
    </ligand>
</feature>
<dbReference type="FunFam" id="3.40.1450.10:FF:000002">
    <property type="entry name" value="2,3-bisphosphoglycerate-independent phosphoglycerate mutase"/>
    <property type="match status" value="1"/>
</dbReference>
<dbReference type="NCBIfam" id="TIGR01307">
    <property type="entry name" value="pgm_bpd_ind"/>
    <property type="match status" value="1"/>
</dbReference>
<dbReference type="AlphaFoldDB" id="A0A2M8LDW9"/>